<evidence type="ECO:0000256" key="1">
    <source>
        <dbReference type="ARBA" id="ARBA00022475"/>
    </source>
</evidence>
<comment type="similarity">
    <text evidence="7">Belongs to the FtsB family.</text>
</comment>
<dbReference type="Proteomes" id="UP000254651">
    <property type="component" value="Unassembled WGS sequence"/>
</dbReference>
<evidence type="ECO:0000256" key="6">
    <source>
        <dbReference type="ARBA" id="ARBA00023306"/>
    </source>
</evidence>
<protein>
    <recommendedName>
        <fullName evidence="7">Cell division protein FtsB</fullName>
    </recommendedName>
</protein>
<dbReference type="PANTHER" id="PTHR37485:SF1">
    <property type="entry name" value="CELL DIVISION PROTEIN FTSB"/>
    <property type="match status" value="1"/>
</dbReference>
<dbReference type="InterPro" id="IPR023081">
    <property type="entry name" value="Cell_div_FtsB"/>
</dbReference>
<comment type="subcellular location">
    <subcellularLocation>
        <location evidence="7">Cell inner membrane</location>
        <topology evidence="7">Single-pass type II membrane protein</topology>
    </subcellularLocation>
    <text evidence="7">Localizes to the division septum.</text>
</comment>
<dbReference type="GO" id="GO:0032153">
    <property type="term" value="C:cell division site"/>
    <property type="evidence" value="ECO:0007669"/>
    <property type="project" value="UniProtKB-UniRule"/>
</dbReference>
<dbReference type="GO" id="GO:0030428">
    <property type="term" value="C:cell septum"/>
    <property type="evidence" value="ECO:0007669"/>
    <property type="project" value="TreeGrafter"/>
</dbReference>
<dbReference type="Pfam" id="PF04977">
    <property type="entry name" value="DivIC"/>
    <property type="match status" value="1"/>
</dbReference>
<dbReference type="EMBL" id="UGQS01000001">
    <property type="protein sequence ID" value="STZ76058.1"/>
    <property type="molecule type" value="Genomic_DNA"/>
</dbReference>
<gene>
    <name evidence="7 8" type="primary">ftsB</name>
    <name evidence="8" type="ORF">NCTC10295_00814</name>
</gene>
<sequence>MKWVTIVLSVALLCFQYSLWFGKGSVGHMEELQEQLVLQTEKNQTLTLRNKFLAAEVDDLANGQEAIAEIARVELGYVQEGETYYRFIERNR</sequence>
<dbReference type="NCBIfam" id="NF002058">
    <property type="entry name" value="PRK00888.1"/>
    <property type="match status" value="1"/>
</dbReference>
<dbReference type="GO" id="GO:0005886">
    <property type="term" value="C:plasma membrane"/>
    <property type="evidence" value="ECO:0007669"/>
    <property type="project" value="UniProtKB-SubCell"/>
</dbReference>
<keyword evidence="6 7" id="KW-0131">Cell cycle</keyword>
<evidence type="ECO:0000256" key="3">
    <source>
        <dbReference type="ARBA" id="ARBA00022692"/>
    </source>
</evidence>
<keyword evidence="2 7" id="KW-0132">Cell division</keyword>
<evidence type="ECO:0000313" key="9">
    <source>
        <dbReference type="Proteomes" id="UP000254651"/>
    </source>
</evidence>
<organism evidence="8 9">
    <name type="scientific">Bergeriella denitrificans</name>
    <name type="common">Neisseria denitrificans</name>
    <dbReference type="NCBI Taxonomy" id="494"/>
    <lineage>
        <taxon>Bacteria</taxon>
        <taxon>Pseudomonadati</taxon>
        <taxon>Pseudomonadota</taxon>
        <taxon>Betaproteobacteria</taxon>
        <taxon>Neisseriales</taxon>
        <taxon>Neisseriaceae</taxon>
        <taxon>Bergeriella</taxon>
    </lineage>
</organism>
<dbReference type="HAMAP" id="MF_00599">
    <property type="entry name" value="FtsB"/>
    <property type="match status" value="1"/>
</dbReference>
<dbReference type="PANTHER" id="PTHR37485">
    <property type="entry name" value="CELL DIVISION PROTEIN FTSB"/>
    <property type="match status" value="1"/>
</dbReference>
<keyword evidence="4 7" id="KW-1133">Transmembrane helix</keyword>
<evidence type="ECO:0000256" key="7">
    <source>
        <dbReference type="HAMAP-Rule" id="MF_00599"/>
    </source>
</evidence>
<evidence type="ECO:0000256" key="5">
    <source>
        <dbReference type="ARBA" id="ARBA00023136"/>
    </source>
</evidence>
<feature type="topological domain" description="Periplasmic" evidence="7">
    <location>
        <begin position="22"/>
        <end position="92"/>
    </location>
</feature>
<name>A0A378UF68_BERDE</name>
<dbReference type="GO" id="GO:0043093">
    <property type="term" value="P:FtsZ-dependent cytokinesis"/>
    <property type="evidence" value="ECO:0007669"/>
    <property type="project" value="UniProtKB-UniRule"/>
</dbReference>
<keyword evidence="5 7" id="KW-0472">Membrane</keyword>
<evidence type="ECO:0000313" key="8">
    <source>
        <dbReference type="EMBL" id="STZ76058.1"/>
    </source>
</evidence>
<keyword evidence="9" id="KW-1185">Reference proteome</keyword>
<dbReference type="InterPro" id="IPR007060">
    <property type="entry name" value="FtsL/DivIC"/>
</dbReference>
<reference evidence="8 9" key="1">
    <citation type="submission" date="2018-06" db="EMBL/GenBank/DDBJ databases">
        <authorList>
            <consortium name="Pathogen Informatics"/>
            <person name="Doyle S."/>
        </authorList>
    </citation>
    <scope>NUCLEOTIDE SEQUENCE [LARGE SCALE GENOMIC DNA]</scope>
    <source>
        <strain evidence="8 9">NCTC10295</strain>
    </source>
</reference>
<evidence type="ECO:0000256" key="2">
    <source>
        <dbReference type="ARBA" id="ARBA00022618"/>
    </source>
</evidence>
<keyword evidence="7" id="KW-0997">Cell inner membrane</keyword>
<dbReference type="AlphaFoldDB" id="A0A378UF68"/>
<keyword evidence="3 7" id="KW-0812">Transmembrane</keyword>
<comment type="function">
    <text evidence="7">Essential cell division protein. May link together the upstream cell division proteins, which are predominantly cytoplasmic, with the downstream cell division proteins, which are predominantly periplasmic.</text>
</comment>
<keyword evidence="1 7" id="KW-1003">Cell membrane</keyword>
<dbReference type="RefSeq" id="WP_066081183.1">
    <property type="nucleotide sequence ID" value="NZ_CP181246.1"/>
</dbReference>
<accession>A0A378UF68</accession>
<feature type="topological domain" description="Cytoplasmic" evidence="7">
    <location>
        <begin position="1"/>
        <end position="3"/>
    </location>
</feature>
<comment type="subunit">
    <text evidence="7">Part of a complex composed of FtsB, FtsL and FtsQ.</text>
</comment>
<evidence type="ECO:0000256" key="4">
    <source>
        <dbReference type="ARBA" id="ARBA00022989"/>
    </source>
</evidence>
<proteinExistence type="inferred from homology"/>